<evidence type="ECO:0000256" key="1">
    <source>
        <dbReference type="SAM" id="MobiDB-lite"/>
    </source>
</evidence>
<gene>
    <name evidence="3" type="ORF">GCM10009799_50120</name>
</gene>
<feature type="region of interest" description="Disordered" evidence="1">
    <location>
        <begin position="17"/>
        <end position="99"/>
    </location>
</feature>
<protein>
    <submittedName>
        <fullName evidence="3">Uncharacterized protein</fullName>
    </submittedName>
</protein>
<feature type="compositionally biased region" description="Pro residues" evidence="1">
    <location>
        <begin position="38"/>
        <end position="49"/>
    </location>
</feature>
<evidence type="ECO:0000313" key="4">
    <source>
        <dbReference type="Proteomes" id="UP001501585"/>
    </source>
</evidence>
<keyword evidence="4" id="KW-1185">Reference proteome</keyword>
<feature type="signal peptide" evidence="2">
    <location>
        <begin position="1"/>
        <end position="19"/>
    </location>
</feature>
<evidence type="ECO:0000313" key="3">
    <source>
        <dbReference type="EMBL" id="GAA2015918.1"/>
    </source>
</evidence>
<dbReference type="Proteomes" id="UP001501585">
    <property type="component" value="Unassembled WGS sequence"/>
</dbReference>
<evidence type="ECO:0000256" key="2">
    <source>
        <dbReference type="SAM" id="SignalP"/>
    </source>
</evidence>
<dbReference type="PROSITE" id="PS51257">
    <property type="entry name" value="PROKAR_LIPOPROTEIN"/>
    <property type="match status" value="1"/>
</dbReference>
<comment type="caution">
    <text evidence="3">The sequence shown here is derived from an EMBL/GenBank/DDBJ whole genome shotgun (WGS) entry which is preliminary data.</text>
</comment>
<feature type="chain" id="PRO_5047204440" evidence="2">
    <location>
        <begin position="20"/>
        <end position="180"/>
    </location>
</feature>
<proteinExistence type="predicted"/>
<accession>A0ABP5F4A3</accession>
<dbReference type="EMBL" id="BAAAPC010000032">
    <property type="protein sequence ID" value="GAA2015918.1"/>
    <property type="molecule type" value="Genomic_DNA"/>
</dbReference>
<keyword evidence="2" id="KW-0732">Signal</keyword>
<name>A0ABP5F4A3_9ACTN</name>
<reference evidence="4" key="1">
    <citation type="journal article" date="2019" name="Int. J. Syst. Evol. Microbiol.">
        <title>The Global Catalogue of Microorganisms (GCM) 10K type strain sequencing project: providing services to taxonomists for standard genome sequencing and annotation.</title>
        <authorList>
            <consortium name="The Broad Institute Genomics Platform"/>
            <consortium name="The Broad Institute Genome Sequencing Center for Infectious Disease"/>
            <person name="Wu L."/>
            <person name="Ma J."/>
        </authorList>
    </citation>
    <scope>NUCLEOTIDE SEQUENCE [LARGE SCALE GENOMIC DNA]</scope>
    <source>
        <strain evidence="4">JCM 15313</strain>
    </source>
</reference>
<feature type="compositionally biased region" description="Low complexity" evidence="1">
    <location>
        <begin position="17"/>
        <end position="37"/>
    </location>
</feature>
<sequence>MKNPLVRALAVAALCAASACGNPEPTETSDSAASESPSPTPESPSPSPSVTPQAPDEPDVDAPVPTPPGPTGTTQTGDGSGTEDLDPRLFGLWKAPSESEDGSLTTVFILRGGTVSVNQGPFTCRGTIEPFGDAYVITYTECVVPLPTVTVTLGPDGETLTVTAPGESKTETWQLLQRPE</sequence>
<organism evidence="3 4">
    <name type="scientific">Nocardiopsis rhodophaea</name>
    <dbReference type="NCBI Taxonomy" id="280238"/>
    <lineage>
        <taxon>Bacteria</taxon>
        <taxon>Bacillati</taxon>
        <taxon>Actinomycetota</taxon>
        <taxon>Actinomycetes</taxon>
        <taxon>Streptosporangiales</taxon>
        <taxon>Nocardiopsidaceae</taxon>
        <taxon>Nocardiopsis</taxon>
    </lineage>
</organism>